<evidence type="ECO:0000313" key="4">
    <source>
        <dbReference type="Proteomes" id="UP001064489"/>
    </source>
</evidence>
<dbReference type="InterPro" id="IPR032861">
    <property type="entry name" value="TAXi_N"/>
</dbReference>
<dbReference type="AlphaFoldDB" id="A0AAD5NVI3"/>
<proteinExistence type="inferred from homology"/>
<comment type="caution">
    <text evidence="3">The sequence shown here is derived from an EMBL/GenBank/DDBJ whole genome shotgun (WGS) entry which is preliminary data.</text>
</comment>
<dbReference type="EMBL" id="JAJSOW010000101">
    <property type="protein sequence ID" value="KAI9181747.1"/>
    <property type="molecule type" value="Genomic_DNA"/>
</dbReference>
<dbReference type="Pfam" id="PF14543">
    <property type="entry name" value="TAXi_N"/>
    <property type="match status" value="1"/>
</dbReference>
<reference evidence="3" key="2">
    <citation type="submission" date="2023-02" db="EMBL/GenBank/DDBJ databases">
        <authorList>
            <person name="Swenson N.G."/>
            <person name="Wegrzyn J.L."/>
            <person name="Mcevoy S.L."/>
        </authorList>
    </citation>
    <scope>NUCLEOTIDE SEQUENCE</scope>
    <source>
        <strain evidence="3">91603</strain>
        <tissue evidence="3">Leaf</tissue>
    </source>
</reference>
<feature type="domain" description="Xylanase inhibitor N-terminal" evidence="2">
    <location>
        <begin position="63"/>
        <end position="149"/>
    </location>
</feature>
<organism evidence="3 4">
    <name type="scientific">Acer negundo</name>
    <name type="common">Box elder</name>
    <dbReference type="NCBI Taxonomy" id="4023"/>
    <lineage>
        <taxon>Eukaryota</taxon>
        <taxon>Viridiplantae</taxon>
        <taxon>Streptophyta</taxon>
        <taxon>Embryophyta</taxon>
        <taxon>Tracheophyta</taxon>
        <taxon>Spermatophyta</taxon>
        <taxon>Magnoliopsida</taxon>
        <taxon>eudicotyledons</taxon>
        <taxon>Gunneridae</taxon>
        <taxon>Pentapetalae</taxon>
        <taxon>rosids</taxon>
        <taxon>malvids</taxon>
        <taxon>Sapindales</taxon>
        <taxon>Sapindaceae</taxon>
        <taxon>Hippocastanoideae</taxon>
        <taxon>Acereae</taxon>
        <taxon>Acer</taxon>
    </lineage>
</organism>
<dbReference type="Proteomes" id="UP001064489">
    <property type="component" value="Chromosome 4"/>
</dbReference>
<gene>
    <name evidence="3" type="ORF">LWI28_018195</name>
</gene>
<protein>
    <recommendedName>
        <fullName evidence="2">Xylanase inhibitor N-terminal domain-containing protein</fullName>
    </recommendedName>
</protein>
<reference evidence="3" key="1">
    <citation type="journal article" date="2022" name="Plant J.">
        <title>Strategies of tolerance reflected in two North American maple genomes.</title>
        <authorList>
            <person name="McEvoy S.L."/>
            <person name="Sezen U.U."/>
            <person name="Trouern-Trend A."/>
            <person name="McMahon S.M."/>
            <person name="Schaberg P.G."/>
            <person name="Yang J."/>
            <person name="Wegrzyn J.L."/>
            <person name="Swenson N.G."/>
        </authorList>
    </citation>
    <scope>NUCLEOTIDE SEQUENCE</scope>
    <source>
        <strain evidence="3">91603</strain>
    </source>
</reference>
<evidence type="ECO:0000313" key="3">
    <source>
        <dbReference type="EMBL" id="KAI9181747.1"/>
    </source>
</evidence>
<dbReference type="Gene3D" id="2.40.70.10">
    <property type="entry name" value="Acid Proteases"/>
    <property type="match status" value="1"/>
</dbReference>
<dbReference type="InterPro" id="IPR021109">
    <property type="entry name" value="Peptidase_aspartic_dom_sf"/>
</dbReference>
<evidence type="ECO:0000256" key="1">
    <source>
        <dbReference type="ARBA" id="ARBA00007447"/>
    </source>
</evidence>
<sequence>MLKKNSRTSIFNNGIAALSTAHSPPSSEMDGHLHLQRKGRRRIVAVVTNLFCCSIESLICLPNQSIQCSKDVHDRGSKTCDVFSKNSVTGVLARGDLVEDIVAVRPVDVDRFLLACAPSFLLQGLASGAKGMLGLGRIRLSQLSQLAASVE</sequence>
<evidence type="ECO:0000259" key="2">
    <source>
        <dbReference type="Pfam" id="PF14543"/>
    </source>
</evidence>
<name>A0AAD5NVI3_ACENE</name>
<accession>A0AAD5NVI3</accession>
<dbReference type="SUPFAM" id="SSF50630">
    <property type="entry name" value="Acid proteases"/>
    <property type="match status" value="1"/>
</dbReference>
<keyword evidence="4" id="KW-1185">Reference proteome</keyword>
<comment type="similarity">
    <text evidence="1">Belongs to the peptidase A1 family.</text>
</comment>